<gene>
    <name evidence="1" type="ORF">L3X38_006979</name>
</gene>
<keyword evidence="2" id="KW-1185">Reference proteome</keyword>
<sequence>MSVTCGATSCQKAAAQLEPGRTSNSLHMGAASDAVGSTNSFGLSVTLSTSLRCLFISPHRGIAEPQSAPITFRVLK</sequence>
<evidence type="ECO:0000313" key="2">
    <source>
        <dbReference type="Proteomes" id="UP001054821"/>
    </source>
</evidence>
<protein>
    <submittedName>
        <fullName evidence="1">Uncharacterized protein</fullName>
    </submittedName>
</protein>
<organism evidence="1 2">
    <name type="scientific">Prunus dulcis</name>
    <name type="common">Almond</name>
    <name type="synonym">Amygdalus dulcis</name>
    <dbReference type="NCBI Taxonomy" id="3755"/>
    <lineage>
        <taxon>Eukaryota</taxon>
        <taxon>Viridiplantae</taxon>
        <taxon>Streptophyta</taxon>
        <taxon>Embryophyta</taxon>
        <taxon>Tracheophyta</taxon>
        <taxon>Spermatophyta</taxon>
        <taxon>Magnoliopsida</taxon>
        <taxon>eudicotyledons</taxon>
        <taxon>Gunneridae</taxon>
        <taxon>Pentapetalae</taxon>
        <taxon>rosids</taxon>
        <taxon>fabids</taxon>
        <taxon>Rosales</taxon>
        <taxon>Rosaceae</taxon>
        <taxon>Amygdaloideae</taxon>
        <taxon>Amygdaleae</taxon>
        <taxon>Prunus</taxon>
    </lineage>
</organism>
<evidence type="ECO:0000313" key="1">
    <source>
        <dbReference type="EMBL" id="KAI5354084.1"/>
    </source>
</evidence>
<dbReference type="Proteomes" id="UP001054821">
    <property type="component" value="Chromosome 1"/>
</dbReference>
<reference evidence="1 2" key="1">
    <citation type="journal article" date="2022" name="G3 (Bethesda)">
        <title>Whole-genome sequence and methylome profiling of the almond [Prunus dulcis (Mill.) D.A. Webb] cultivar 'Nonpareil'.</title>
        <authorList>
            <person name="D'Amico-Willman K.M."/>
            <person name="Ouma W.Z."/>
            <person name="Meulia T."/>
            <person name="Sideli G.M."/>
            <person name="Gradziel T.M."/>
            <person name="Fresnedo-Ramirez J."/>
        </authorList>
    </citation>
    <scope>NUCLEOTIDE SEQUENCE [LARGE SCALE GENOMIC DNA]</scope>
    <source>
        <strain evidence="1">Clone GOH B32 T37-40</strain>
    </source>
</reference>
<dbReference type="AlphaFoldDB" id="A0AAD4ZTV1"/>
<comment type="caution">
    <text evidence="1">The sequence shown here is derived from an EMBL/GenBank/DDBJ whole genome shotgun (WGS) entry which is preliminary data.</text>
</comment>
<proteinExistence type="predicted"/>
<dbReference type="EMBL" id="JAJFAZ020000001">
    <property type="protein sequence ID" value="KAI5354084.1"/>
    <property type="molecule type" value="Genomic_DNA"/>
</dbReference>
<accession>A0AAD4ZTV1</accession>
<name>A0AAD4ZTV1_PRUDU</name>